<keyword evidence="6 12" id="KW-0809">Transit peptide</keyword>
<evidence type="ECO:0000256" key="9">
    <source>
        <dbReference type="ARBA" id="ARBA00023136"/>
    </source>
</evidence>
<comment type="function">
    <text evidence="12">Membrane-anchoring subunit of succinate dehydrogenase (SDH) that is involved in complex II of the mitochondrial electron transport chain and is responsible for transferring electrons from succinate to ubiquinone (coenzyme Q).</text>
</comment>
<evidence type="ECO:0000256" key="3">
    <source>
        <dbReference type="ARBA" id="ARBA00022448"/>
    </source>
</evidence>
<evidence type="ECO:0000313" key="13">
    <source>
        <dbReference type="Proteomes" id="UP000695007"/>
    </source>
</evidence>
<evidence type="ECO:0000256" key="5">
    <source>
        <dbReference type="ARBA" id="ARBA00022792"/>
    </source>
</evidence>
<keyword evidence="11 12" id="KW-0479">Metal-binding</keyword>
<dbReference type="CTD" id="6392"/>
<dbReference type="GO" id="GO:0006099">
    <property type="term" value="P:tricarboxylic acid cycle"/>
    <property type="evidence" value="ECO:0007669"/>
    <property type="project" value="UniProtKB-KW"/>
</dbReference>
<dbReference type="GO" id="GO:0020037">
    <property type="term" value="F:heme binding"/>
    <property type="evidence" value="ECO:0007669"/>
    <property type="project" value="TreeGrafter"/>
</dbReference>
<keyword evidence="9 12" id="KW-0472">Membrane</keyword>
<keyword evidence="12" id="KW-0249">Electron transport</keyword>
<evidence type="ECO:0000256" key="6">
    <source>
        <dbReference type="ARBA" id="ARBA00022946"/>
    </source>
</evidence>
<evidence type="ECO:0000256" key="8">
    <source>
        <dbReference type="ARBA" id="ARBA00023128"/>
    </source>
</evidence>
<comment type="subcellular location">
    <subcellularLocation>
        <location evidence="1 12">Mitochondrion inner membrane</location>
        <topology evidence="1 12">Multi-pass membrane protein</topology>
    </subcellularLocation>
</comment>
<dbReference type="PANTHER" id="PTHR13337">
    <property type="entry name" value="SUCCINATE DEHYDROGENASE"/>
    <property type="match status" value="1"/>
</dbReference>
<dbReference type="GO" id="GO:0006121">
    <property type="term" value="P:mitochondrial electron transport, succinate to ubiquinone"/>
    <property type="evidence" value="ECO:0007669"/>
    <property type="project" value="TreeGrafter"/>
</dbReference>
<feature type="binding site" evidence="10">
    <location>
        <position position="140"/>
    </location>
    <ligand>
        <name>a ubiquinone</name>
        <dbReference type="ChEBI" id="CHEBI:16389"/>
        <note>ligand shared with IP/SDHB</note>
    </ligand>
</feature>
<feature type="binding site" description="axial binding residue" evidence="11">
    <location>
        <position position="128"/>
    </location>
    <ligand>
        <name>heme b</name>
        <dbReference type="ChEBI" id="CHEBI:60344"/>
        <note>ligand shared with SDHC</note>
    </ligand>
    <ligandPart>
        <name>Fe</name>
        <dbReference type="ChEBI" id="CHEBI:18248"/>
    </ligandPart>
</feature>
<protein>
    <recommendedName>
        <fullName evidence="12">Succinate dehydrogenase [ubiquinone] cytochrome b small subunit</fullName>
    </recommendedName>
</protein>
<dbReference type="Pfam" id="PF05328">
    <property type="entry name" value="CybS"/>
    <property type="match status" value="1"/>
</dbReference>
<reference evidence="14" key="1">
    <citation type="submission" date="2025-08" db="UniProtKB">
        <authorList>
            <consortium name="RefSeq"/>
        </authorList>
    </citation>
    <scope>IDENTIFICATION</scope>
</reference>
<keyword evidence="4 12" id="KW-0812">Transmembrane</keyword>
<evidence type="ECO:0000256" key="4">
    <source>
        <dbReference type="ARBA" id="ARBA00022692"/>
    </source>
</evidence>
<dbReference type="KEGG" id="csol:105366078"/>
<evidence type="ECO:0000256" key="12">
    <source>
        <dbReference type="RuleBase" id="RU364031"/>
    </source>
</evidence>
<evidence type="ECO:0000313" key="14">
    <source>
        <dbReference type="RefSeq" id="XP_011502695.1"/>
    </source>
</evidence>
<keyword evidence="12" id="KW-0816">Tricarboxylic acid cycle</keyword>
<keyword evidence="7 12" id="KW-1133">Transmembrane helix</keyword>
<dbReference type="Gene3D" id="1.20.1300.10">
    <property type="entry name" value="Fumarate reductase/succinate dehydrogenase, transmembrane subunit"/>
    <property type="match status" value="1"/>
</dbReference>
<dbReference type="Proteomes" id="UP000695007">
    <property type="component" value="Unplaced"/>
</dbReference>
<dbReference type="PANTHER" id="PTHR13337:SF2">
    <property type="entry name" value="SUCCINATE DEHYDROGENASE [UBIQUINONE] CYTOCHROME B SMALL SUBUNIT, MITOCHONDRIAL"/>
    <property type="match status" value="1"/>
</dbReference>
<dbReference type="InterPro" id="IPR034804">
    <property type="entry name" value="SQR/QFR_C/D"/>
</dbReference>
<keyword evidence="5 12" id="KW-0999">Mitochondrion inner membrane</keyword>
<dbReference type="GeneID" id="105366078"/>
<sequence>MNYLNIWQRFFKFTTLRSLLLLRKQGNINGLRCYSIKSITRTYSEPSDIISKPIFSKNCPCLSSLKLTKVIRNNLIQKRFHITHDGNHVKTWKLERILSATLVPLLPLCLIFENPILDTTLALVSVIHIHWGIEAIIIDYASTGSHILRKVYFSLLYVASVFTFAGLIVLIFNGPGISKVIKDGWAIKNNK</sequence>
<accession>A0AAJ7E020</accession>
<evidence type="ECO:0000256" key="1">
    <source>
        <dbReference type="ARBA" id="ARBA00004448"/>
    </source>
</evidence>
<comment type="similarity">
    <text evidence="2 12">Belongs to the CybS family.</text>
</comment>
<name>A0AAJ7E020_9HYME</name>
<evidence type="ECO:0000256" key="2">
    <source>
        <dbReference type="ARBA" id="ARBA00007294"/>
    </source>
</evidence>
<keyword evidence="13" id="KW-1185">Reference proteome</keyword>
<dbReference type="GO" id="GO:0005743">
    <property type="term" value="C:mitochondrial inner membrane"/>
    <property type="evidence" value="ECO:0007669"/>
    <property type="project" value="UniProtKB-SubCell"/>
</dbReference>
<dbReference type="GO" id="GO:0046872">
    <property type="term" value="F:metal ion binding"/>
    <property type="evidence" value="ECO:0007669"/>
    <property type="project" value="UniProtKB-KW"/>
</dbReference>
<keyword evidence="11" id="KW-0408">Iron</keyword>
<evidence type="ECO:0000256" key="10">
    <source>
        <dbReference type="PIRSR" id="PIRSR607992-1"/>
    </source>
</evidence>
<feature type="transmembrane region" description="Helical" evidence="12">
    <location>
        <begin position="153"/>
        <end position="172"/>
    </location>
</feature>
<proteinExistence type="inferred from homology"/>
<keyword evidence="12" id="KW-0349">Heme</keyword>
<keyword evidence="3 12" id="KW-0813">Transport</keyword>
<evidence type="ECO:0000256" key="7">
    <source>
        <dbReference type="ARBA" id="ARBA00022989"/>
    </source>
</evidence>
<keyword evidence="8 12" id="KW-0496">Mitochondrion</keyword>
<dbReference type="RefSeq" id="XP_011502695.1">
    <property type="nucleotide sequence ID" value="XM_011504393.1"/>
</dbReference>
<evidence type="ECO:0000256" key="11">
    <source>
        <dbReference type="PIRSR" id="PIRSR607992-2"/>
    </source>
</evidence>
<dbReference type="GO" id="GO:0048039">
    <property type="term" value="F:ubiquinone binding"/>
    <property type="evidence" value="ECO:0007669"/>
    <property type="project" value="TreeGrafter"/>
</dbReference>
<gene>
    <name evidence="14" type="primary">LOC105366078</name>
</gene>
<dbReference type="InterPro" id="IPR007992">
    <property type="entry name" value="CybS"/>
</dbReference>
<dbReference type="AlphaFoldDB" id="A0AAJ7E020"/>
<organism evidence="13 14">
    <name type="scientific">Ceratosolen solmsi marchali</name>
    <dbReference type="NCBI Taxonomy" id="326594"/>
    <lineage>
        <taxon>Eukaryota</taxon>
        <taxon>Metazoa</taxon>
        <taxon>Ecdysozoa</taxon>
        <taxon>Arthropoda</taxon>
        <taxon>Hexapoda</taxon>
        <taxon>Insecta</taxon>
        <taxon>Pterygota</taxon>
        <taxon>Neoptera</taxon>
        <taxon>Endopterygota</taxon>
        <taxon>Hymenoptera</taxon>
        <taxon>Apocrita</taxon>
        <taxon>Proctotrupomorpha</taxon>
        <taxon>Chalcidoidea</taxon>
        <taxon>Agaonidae</taxon>
        <taxon>Agaoninae</taxon>
        <taxon>Ceratosolen</taxon>
    </lineage>
</organism>
<comment type="caution">
    <text evidence="12">Lacks conserved residue(s) required for the propagation of feature annotation.</text>
</comment>